<comment type="caution">
    <text evidence="1">The sequence shown here is derived from an EMBL/GenBank/DDBJ whole genome shotgun (WGS) entry which is preliminary data.</text>
</comment>
<organism evidence="1 2">
    <name type="scientific">Paraburkholderia antibiotica</name>
    <dbReference type="NCBI Taxonomy" id="2728839"/>
    <lineage>
        <taxon>Bacteria</taxon>
        <taxon>Pseudomonadati</taxon>
        <taxon>Pseudomonadota</taxon>
        <taxon>Betaproteobacteria</taxon>
        <taxon>Burkholderiales</taxon>
        <taxon>Burkholderiaceae</taxon>
        <taxon>Paraburkholderia</taxon>
    </lineage>
</organism>
<gene>
    <name evidence="1" type="ORF">HHL14_25885</name>
</gene>
<evidence type="ECO:0000313" key="2">
    <source>
        <dbReference type="Proteomes" id="UP000583127"/>
    </source>
</evidence>
<accession>A0A7Y0FFL3</accession>
<dbReference type="Proteomes" id="UP000583127">
    <property type="component" value="Unassembled WGS sequence"/>
</dbReference>
<sequence length="78" mass="8739">MSYEHKVKWCPVCNQGWVEVVKDKASGELFLCCDECETEWTSPDAIANGTGTQGKFGMVEAPDECEIESLGWAQYIMK</sequence>
<dbReference type="RefSeq" id="WP_169500441.1">
    <property type="nucleotide sequence ID" value="NZ_JABBFZ010000020.1"/>
</dbReference>
<protein>
    <submittedName>
        <fullName evidence="1">Uncharacterized protein</fullName>
    </submittedName>
</protein>
<dbReference type="EMBL" id="JABBFZ010000020">
    <property type="protein sequence ID" value="NML34249.1"/>
    <property type="molecule type" value="Genomic_DNA"/>
</dbReference>
<reference evidence="1 2" key="1">
    <citation type="submission" date="2020-04" db="EMBL/GenBank/DDBJ databases">
        <title>Paraburkholderia sp. G-4-1-8 isolated from soil.</title>
        <authorList>
            <person name="Dahal R.H."/>
        </authorList>
    </citation>
    <scope>NUCLEOTIDE SEQUENCE [LARGE SCALE GENOMIC DNA]</scope>
    <source>
        <strain evidence="1 2">G-4-1-8</strain>
    </source>
</reference>
<dbReference type="AlphaFoldDB" id="A0A7Y0FFL3"/>
<name>A0A7Y0FFL3_9BURK</name>
<evidence type="ECO:0000313" key="1">
    <source>
        <dbReference type="EMBL" id="NML34249.1"/>
    </source>
</evidence>
<keyword evidence="2" id="KW-1185">Reference proteome</keyword>
<proteinExistence type="predicted"/>